<dbReference type="InterPro" id="IPR018320">
    <property type="entry name" value="DNA_polymerase_1"/>
</dbReference>
<dbReference type="PRINTS" id="PR00868">
    <property type="entry name" value="DNAPOLI"/>
</dbReference>
<evidence type="ECO:0000259" key="20">
    <source>
        <dbReference type="SMART" id="SM00479"/>
    </source>
</evidence>
<evidence type="ECO:0000256" key="16">
    <source>
        <dbReference type="RuleBase" id="RU004460"/>
    </source>
</evidence>
<dbReference type="InterPro" id="IPR001098">
    <property type="entry name" value="DNA-dir_DNA_pol_A_palm_dom"/>
</dbReference>
<organism evidence="22 23">
    <name type="scientific">Trichlorobacter ammonificans</name>
    <dbReference type="NCBI Taxonomy" id="2916410"/>
    <lineage>
        <taxon>Bacteria</taxon>
        <taxon>Pseudomonadati</taxon>
        <taxon>Thermodesulfobacteriota</taxon>
        <taxon>Desulfuromonadia</taxon>
        <taxon>Geobacterales</taxon>
        <taxon>Geobacteraceae</taxon>
        <taxon>Trichlorobacter</taxon>
    </lineage>
</organism>
<evidence type="ECO:0000256" key="4">
    <source>
        <dbReference type="ARBA" id="ARBA00022679"/>
    </source>
</evidence>
<evidence type="ECO:0000256" key="12">
    <source>
        <dbReference type="ARBA" id="ARBA00023125"/>
    </source>
</evidence>
<dbReference type="SMART" id="SM00279">
    <property type="entry name" value="HhH2"/>
    <property type="match status" value="1"/>
</dbReference>
<protein>
    <recommendedName>
        <fullName evidence="3 15">DNA polymerase I</fullName>
        <ecNumber evidence="2 15">2.7.7.7</ecNumber>
    </recommendedName>
</protein>
<dbReference type="Gene3D" id="3.30.420.10">
    <property type="entry name" value="Ribonuclease H-like superfamily/Ribonuclease H"/>
    <property type="match status" value="1"/>
</dbReference>
<evidence type="ECO:0000256" key="7">
    <source>
        <dbReference type="ARBA" id="ARBA00022722"/>
    </source>
</evidence>
<dbReference type="InterPro" id="IPR012337">
    <property type="entry name" value="RNaseH-like_sf"/>
</dbReference>
<keyword evidence="8 16" id="KW-0227">DNA damage</keyword>
<evidence type="ECO:0000256" key="10">
    <source>
        <dbReference type="ARBA" id="ARBA00022839"/>
    </source>
</evidence>
<dbReference type="Pfam" id="PF01367">
    <property type="entry name" value="5_3_exonuc"/>
    <property type="match status" value="1"/>
</dbReference>
<feature type="domain" description="Exonuclease" evidence="20">
    <location>
        <begin position="311"/>
        <end position="516"/>
    </location>
</feature>
<proteinExistence type="inferred from homology"/>
<dbReference type="Gene3D" id="3.40.50.1010">
    <property type="entry name" value="5'-nuclease"/>
    <property type="match status" value="1"/>
</dbReference>
<keyword evidence="11 16" id="KW-0239">DNA-directed DNA polymerase</keyword>
<dbReference type="CDD" id="cd09859">
    <property type="entry name" value="PIN_53EXO"/>
    <property type="match status" value="1"/>
</dbReference>
<evidence type="ECO:0000313" key="23">
    <source>
        <dbReference type="Proteomes" id="UP001295463"/>
    </source>
</evidence>
<evidence type="ECO:0000256" key="9">
    <source>
        <dbReference type="ARBA" id="ARBA00022801"/>
    </source>
</evidence>
<keyword evidence="12 16" id="KW-0238">DNA-binding</keyword>
<dbReference type="InterPro" id="IPR020046">
    <property type="entry name" value="5-3_exonucl_a-hlix_arch_N"/>
</dbReference>
<keyword evidence="23" id="KW-1185">Reference proteome</keyword>
<evidence type="ECO:0000256" key="11">
    <source>
        <dbReference type="ARBA" id="ARBA00022932"/>
    </source>
</evidence>
<evidence type="ECO:0000259" key="18">
    <source>
        <dbReference type="SMART" id="SM00474"/>
    </source>
</evidence>
<dbReference type="GO" id="GO:0003887">
    <property type="term" value="F:DNA-directed DNA polymerase activity"/>
    <property type="evidence" value="ECO:0007669"/>
    <property type="project" value="UniProtKB-EC"/>
</dbReference>
<name>A0ABM9D9C2_9BACT</name>
<dbReference type="InterPro" id="IPR013520">
    <property type="entry name" value="Ribonucl_H"/>
</dbReference>
<evidence type="ECO:0000256" key="6">
    <source>
        <dbReference type="ARBA" id="ARBA00022705"/>
    </source>
</evidence>
<dbReference type="InterPro" id="IPR029060">
    <property type="entry name" value="PIN-like_dom_sf"/>
</dbReference>
<evidence type="ECO:0000256" key="17">
    <source>
        <dbReference type="SAM" id="MobiDB-lite"/>
    </source>
</evidence>
<accession>A0ABM9D9C2</accession>
<gene>
    <name evidence="16 22" type="primary">polA</name>
    <name evidence="22" type="ORF">GEAMG1_1984</name>
</gene>
<keyword evidence="13 16" id="KW-0234">DNA repair</keyword>
<dbReference type="SUPFAM" id="SSF53098">
    <property type="entry name" value="Ribonuclease H-like"/>
    <property type="match status" value="1"/>
</dbReference>
<comment type="similarity">
    <text evidence="1 16">Belongs to the DNA polymerase type-A family.</text>
</comment>
<dbReference type="RefSeq" id="WP_305732614.1">
    <property type="nucleotide sequence ID" value="NZ_OW150024.1"/>
</dbReference>
<feature type="region of interest" description="Disordered" evidence="17">
    <location>
        <begin position="348"/>
        <end position="394"/>
    </location>
</feature>
<dbReference type="SMART" id="SM00482">
    <property type="entry name" value="POLAc"/>
    <property type="match status" value="1"/>
</dbReference>
<dbReference type="Pfam" id="PF02739">
    <property type="entry name" value="5_3_exonuc_N"/>
    <property type="match status" value="1"/>
</dbReference>
<feature type="domain" description="5'-3' exonuclease" evidence="19">
    <location>
        <begin position="1"/>
        <end position="257"/>
    </location>
</feature>
<evidence type="ECO:0000313" key="22">
    <source>
        <dbReference type="EMBL" id="CAH2031819.1"/>
    </source>
</evidence>
<keyword evidence="9 16" id="KW-0378">Hydrolase</keyword>
<dbReference type="InterPro" id="IPR043502">
    <property type="entry name" value="DNA/RNA_pol_sf"/>
</dbReference>
<dbReference type="SUPFAM" id="SSF88723">
    <property type="entry name" value="PIN domain-like"/>
    <property type="match status" value="1"/>
</dbReference>
<dbReference type="Gene3D" id="3.30.70.370">
    <property type="match status" value="1"/>
</dbReference>
<dbReference type="SMART" id="SM00474">
    <property type="entry name" value="35EXOc"/>
    <property type="match status" value="1"/>
</dbReference>
<comment type="function">
    <text evidence="16">In addition to polymerase activity, this DNA polymerase exhibits 3'-5' and 5'-3' exonuclease activity.</text>
</comment>
<dbReference type="EMBL" id="OW150024">
    <property type="protein sequence ID" value="CAH2031819.1"/>
    <property type="molecule type" value="Genomic_DNA"/>
</dbReference>
<comment type="catalytic activity">
    <reaction evidence="14 16">
        <text>DNA(n) + a 2'-deoxyribonucleoside 5'-triphosphate = DNA(n+1) + diphosphate</text>
        <dbReference type="Rhea" id="RHEA:22508"/>
        <dbReference type="Rhea" id="RHEA-COMP:17339"/>
        <dbReference type="Rhea" id="RHEA-COMP:17340"/>
        <dbReference type="ChEBI" id="CHEBI:33019"/>
        <dbReference type="ChEBI" id="CHEBI:61560"/>
        <dbReference type="ChEBI" id="CHEBI:173112"/>
        <dbReference type="EC" id="2.7.7.7"/>
    </reaction>
</comment>
<dbReference type="InterPro" id="IPR036397">
    <property type="entry name" value="RNaseH_sf"/>
</dbReference>
<evidence type="ECO:0000256" key="13">
    <source>
        <dbReference type="ARBA" id="ARBA00023204"/>
    </source>
</evidence>
<dbReference type="PROSITE" id="PS00447">
    <property type="entry name" value="DNA_POLYMERASE_A"/>
    <property type="match status" value="1"/>
</dbReference>
<dbReference type="SMART" id="SM00479">
    <property type="entry name" value="EXOIII"/>
    <property type="match status" value="1"/>
</dbReference>
<dbReference type="InterPro" id="IPR019760">
    <property type="entry name" value="DNA-dir_DNA_pol_A_CS"/>
</dbReference>
<dbReference type="EC" id="2.7.7.7" evidence="2 15"/>
<dbReference type="InterPro" id="IPR008918">
    <property type="entry name" value="HhH2"/>
</dbReference>
<evidence type="ECO:0000256" key="8">
    <source>
        <dbReference type="ARBA" id="ARBA00022763"/>
    </source>
</evidence>
<dbReference type="InterPro" id="IPR002421">
    <property type="entry name" value="5-3_exonuclease"/>
</dbReference>
<keyword evidence="7" id="KW-0540">Nuclease</keyword>
<dbReference type="CDD" id="cd09898">
    <property type="entry name" value="H3TH_53EXO"/>
    <property type="match status" value="1"/>
</dbReference>
<dbReference type="InterPro" id="IPR036279">
    <property type="entry name" value="5-3_exonuclease_C_sf"/>
</dbReference>
<dbReference type="Pfam" id="PF01612">
    <property type="entry name" value="DNA_pol_A_exo1"/>
    <property type="match status" value="2"/>
</dbReference>
<dbReference type="InterPro" id="IPR002562">
    <property type="entry name" value="3'-5'_exonuclease_dom"/>
</dbReference>
<dbReference type="NCBIfam" id="NF004397">
    <property type="entry name" value="PRK05755.1"/>
    <property type="match status" value="1"/>
</dbReference>
<dbReference type="SUPFAM" id="SSF56672">
    <property type="entry name" value="DNA/RNA polymerases"/>
    <property type="match status" value="1"/>
</dbReference>
<dbReference type="PANTHER" id="PTHR10133:SF27">
    <property type="entry name" value="DNA POLYMERASE NU"/>
    <property type="match status" value="1"/>
</dbReference>
<dbReference type="Pfam" id="PF00476">
    <property type="entry name" value="DNA_pol_A"/>
    <property type="match status" value="1"/>
</dbReference>
<keyword evidence="6 16" id="KW-0235">DNA replication</keyword>
<feature type="domain" description="3'-5' exonuclease" evidence="18">
    <location>
        <begin position="291"/>
        <end position="515"/>
    </location>
</feature>
<dbReference type="CDD" id="cd08637">
    <property type="entry name" value="DNA_pol_A_pol_I_C"/>
    <property type="match status" value="1"/>
</dbReference>
<evidence type="ECO:0000256" key="15">
    <source>
        <dbReference type="NCBIfam" id="TIGR00593"/>
    </source>
</evidence>
<dbReference type="Gene3D" id="1.10.150.20">
    <property type="entry name" value="5' to 3' exonuclease, C-terminal subdomain"/>
    <property type="match status" value="2"/>
</dbReference>
<feature type="domain" description="DNA-directed DNA polymerase family A palm" evidence="21">
    <location>
        <begin position="683"/>
        <end position="889"/>
    </location>
</feature>
<dbReference type="SMART" id="SM00475">
    <property type="entry name" value="53EXOc"/>
    <property type="match status" value="1"/>
</dbReference>
<dbReference type="NCBIfam" id="TIGR00593">
    <property type="entry name" value="pola"/>
    <property type="match status" value="1"/>
</dbReference>
<evidence type="ECO:0000256" key="2">
    <source>
        <dbReference type="ARBA" id="ARBA00012417"/>
    </source>
</evidence>
<dbReference type="SUPFAM" id="SSF47807">
    <property type="entry name" value="5' to 3' exonuclease, C-terminal subdomain"/>
    <property type="match status" value="1"/>
</dbReference>
<evidence type="ECO:0000256" key="1">
    <source>
        <dbReference type="ARBA" id="ARBA00007705"/>
    </source>
</evidence>
<keyword evidence="5 16" id="KW-0548">Nucleotidyltransferase</keyword>
<sequence>MNTTLYLIDGSSYLYRAYFAIKRLSSPSGFPTNAIYGFTQMLLKLLKDYKPEHLAMVFDVGRVTFRTELYPAYKANREEMPADLRQQLEPIRDLVRAFNIPVVELAGYEADDLIGTLAARWEASGGTVVVVTGDKDLMQIVTGRTTLLDTMKNTASDIPQVQERFGVGPEKVIDILGLAGDSSDNIPGVPGIGEKTAIKLIQQFGSLDALLERAAEVPGKTGEKLREFAEQARLSRRLATIVRDVPYDLNPEELAAREPDTARLHELFSEYGFFSLIKELTARATLQSDRYHCVQTPEQLERLVTRLEEAPAFAFDTETTGLDPRTASLVGISIALEPHEAFYIPVGHRSPLPASPPPGEGDLFAFSEQRNDDADSSPQRGEVGRGGGLSPGQLSRDLVLDRLRPVFGNPSVRKVGQNLKFDLQVLDTAGIEVQGSWCDTMLCSYLLNPSRGGHGLDALAQEHLNHRMISYDEVTGTGRNRINFSEVGLEEATRYACEDADVTWLIHEKLLPMVREAGQEELLFGLEMPLMAILTRMERYGVLLDREFLGRLSEDFGSQMARLETQIHELAGGPFNLNSPKQLGEVLFEKLGLATAKKTKGKTGWSTDNEVLTSLAEEHEIPRLLLEYRGLAKLKSTYADALVRLADDSGRVHTSYNQAVTSTGRLSSSDPNLQNIPIRTEEGRRIREAFIAPAGSVILAADYSQVELRVLAHLSSDPVFCQAFGNDEDIHTRTASEIFGLFPEMVTSEMRRQAKTINFGVIYGQGAFSLAKQLGVARNVAEKFIAAYKERHSGAMGFLDRCVQQAREQGYVTTILGRKLPIADIASANHNLRSFAERNAINYPIQGSAADIIKQAMLGVERAIAAEGLQSRLIMQVHDELVFEVPEGELAAMKVLVEREMSQAVPLQVPLKVDMNFGKNWSEAH</sequence>
<keyword evidence="4 16" id="KW-0808">Transferase</keyword>
<evidence type="ECO:0000256" key="5">
    <source>
        <dbReference type="ARBA" id="ARBA00022695"/>
    </source>
</evidence>
<dbReference type="PANTHER" id="PTHR10133">
    <property type="entry name" value="DNA POLYMERASE I"/>
    <property type="match status" value="1"/>
</dbReference>
<dbReference type="InterPro" id="IPR020045">
    <property type="entry name" value="DNA_polI_H3TH"/>
</dbReference>
<evidence type="ECO:0000256" key="3">
    <source>
        <dbReference type="ARBA" id="ARBA00020311"/>
    </source>
</evidence>
<dbReference type="CDD" id="cd06139">
    <property type="entry name" value="DNA_polA_I_Ecoli_like_exo"/>
    <property type="match status" value="1"/>
</dbReference>
<evidence type="ECO:0000259" key="19">
    <source>
        <dbReference type="SMART" id="SM00475"/>
    </source>
</evidence>
<keyword evidence="10 16" id="KW-0269">Exonuclease</keyword>
<dbReference type="Gene3D" id="1.20.1060.10">
    <property type="entry name" value="Taq DNA Polymerase, Chain T, domain 4"/>
    <property type="match status" value="1"/>
</dbReference>
<reference evidence="22 23" key="1">
    <citation type="submission" date="2022-03" db="EMBL/GenBank/DDBJ databases">
        <authorList>
            <person name="Koch H."/>
        </authorList>
    </citation>
    <scope>NUCLEOTIDE SEQUENCE [LARGE SCALE GENOMIC DNA]</scope>
    <source>
        <strain evidence="22 23">G1</strain>
    </source>
</reference>
<evidence type="ECO:0000259" key="21">
    <source>
        <dbReference type="SMART" id="SM00482"/>
    </source>
</evidence>
<dbReference type="Proteomes" id="UP001295463">
    <property type="component" value="Chromosome"/>
</dbReference>
<dbReference type="InterPro" id="IPR002298">
    <property type="entry name" value="DNA_polymerase_A"/>
</dbReference>
<evidence type="ECO:0000256" key="14">
    <source>
        <dbReference type="ARBA" id="ARBA00049244"/>
    </source>
</evidence>